<sequence length="185" mass="21261">MVSLRKMGENTLFFFDAEGVDLELLRVAAELPIVETCWFLFGSLMVFKHDVCFKNATAKAYASNDKSVQNPVKCSVMRSKTRAYLGILFFARSGFCLKGTKLGNPKFQFKMSQSVRSSNGGRFSNQIQRKNFSDFNEILSFDRKLKRIYKRSEKLKYRSISKLLLLLLSTLTISCQRFKTSDQEP</sequence>
<comment type="caution">
    <text evidence="1">The sequence shown here is derived from an EMBL/GenBank/DDBJ whole genome shotgun (WGS) entry which is preliminary data.</text>
</comment>
<evidence type="ECO:0000313" key="2">
    <source>
        <dbReference type="Proteomes" id="UP001060085"/>
    </source>
</evidence>
<proteinExistence type="predicted"/>
<keyword evidence="2" id="KW-1185">Reference proteome</keyword>
<gene>
    <name evidence="1" type="ORF">M9H77_01401</name>
</gene>
<accession>A0ACC0C5R8</accession>
<reference evidence="2" key="1">
    <citation type="journal article" date="2023" name="Nat. Plants">
        <title>Single-cell RNA sequencing provides a high-resolution roadmap for understanding the multicellular compartmentation of specialized metabolism.</title>
        <authorList>
            <person name="Sun S."/>
            <person name="Shen X."/>
            <person name="Li Y."/>
            <person name="Li Y."/>
            <person name="Wang S."/>
            <person name="Li R."/>
            <person name="Zhang H."/>
            <person name="Shen G."/>
            <person name="Guo B."/>
            <person name="Wei J."/>
            <person name="Xu J."/>
            <person name="St-Pierre B."/>
            <person name="Chen S."/>
            <person name="Sun C."/>
        </authorList>
    </citation>
    <scope>NUCLEOTIDE SEQUENCE [LARGE SCALE GENOMIC DNA]</scope>
</reference>
<dbReference type="Proteomes" id="UP001060085">
    <property type="component" value="Linkage Group LG01"/>
</dbReference>
<organism evidence="1 2">
    <name type="scientific">Catharanthus roseus</name>
    <name type="common">Madagascar periwinkle</name>
    <name type="synonym">Vinca rosea</name>
    <dbReference type="NCBI Taxonomy" id="4058"/>
    <lineage>
        <taxon>Eukaryota</taxon>
        <taxon>Viridiplantae</taxon>
        <taxon>Streptophyta</taxon>
        <taxon>Embryophyta</taxon>
        <taxon>Tracheophyta</taxon>
        <taxon>Spermatophyta</taxon>
        <taxon>Magnoliopsida</taxon>
        <taxon>eudicotyledons</taxon>
        <taxon>Gunneridae</taxon>
        <taxon>Pentapetalae</taxon>
        <taxon>asterids</taxon>
        <taxon>lamiids</taxon>
        <taxon>Gentianales</taxon>
        <taxon>Apocynaceae</taxon>
        <taxon>Rauvolfioideae</taxon>
        <taxon>Vinceae</taxon>
        <taxon>Catharanthinae</taxon>
        <taxon>Catharanthus</taxon>
    </lineage>
</organism>
<evidence type="ECO:0000313" key="1">
    <source>
        <dbReference type="EMBL" id="KAI5680174.1"/>
    </source>
</evidence>
<protein>
    <submittedName>
        <fullName evidence="1">Uncharacterized protein</fullName>
    </submittedName>
</protein>
<dbReference type="EMBL" id="CM044701">
    <property type="protein sequence ID" value="KAI5680174.1"/>
    <property type="molecule type" value="Genomic_DNA"/>
</dbReference>
<name>A0ACC0C5R8_CATRO</name>